<proteinExistence type="predicted"/>
<evidence type="ECO:0000313" key="1">
    <source>
        <dbReference type="EMBL" id="JAD79064.1"/>
    </source>
</evidence>
<protein>
    <submittedName>
        <fullName evidence="1">Uncharacterized protein</fullName>
    </submittedName>
</protein>
<sequence>MNGIVATCMREMLSMAMVHQNMTKICPTMGRIMAIASMSNIKVMRPMVMTKMDVGVKLSTQSGMSTSTIVLTRTVRWKPAIRCNLAMLNLRALRKVRHMTKVTTSIIEQVNT</sequence>
<reference evidence="1" key="1">
    <citation type="submission" date="2014-09" db="EMBL/GenBank/DDBJ databases">
        <authorList>
            <person name="Magalhaes I.L.F."/>
            <person name="Oliveira U."/>
            <person name="Santos F.R."/>
            <person name="Vidigal T.H.D.A."/>
            <person name="Brescovit A.D."/>
            <person name="Santos A.J."/>
        </authorList>
    </citation>
    <scope>NUCLEOTIDE SEQUENCE</scope>
    <source>
        <tissue evidence="1">Shoot tissue taken approximately 20 cm above the soil surface</tissue>
    </source>
</reference>
<dbReference type="AlphaFoldDB" id="A0A0A9CRV8"/>
<accession>A0A0A9CRV8</accession>
<organism evidence="1">
    <name type="scientific">Arundo donax</name>
    <name type="common">Giant reed</name>
    <name type="synonym">Donax arundinaceus</name>
    <dbReference type="NCBI Taxonomy" id="35708"/>
    <lineage>
        <taxon>Eukaryota</taxon>
        <taxon>Viridiplantae</taxon>
        <taxon>Streptophyta</taxon>
        <taxon>Embryophyta</taxon>
        <taxon>Tracheophyta</taxon>
        <taxon>Spermatophyta</taxon>
        <taxon>Magnoliopsida</taxon>
        <taxon>Liliopsida</taxon>
        <taxon>Poales</taxon>
        <taxon>Poaceae</taxon>
        <taxon>PACMAD clade</taxon>
        <taxon>Arundinoideae</taxon>
        <taxon>Arundineae</taxon>
        <taxon>Arundo</taxon>
    </lineage>
</organism>
<reference evidence="1" key="2">
    <citation type="journal article" date="2015" name="Data Brief">
        <title>Shoot transcriptome of the giant reed, Arundo donax.</title>
        <authorList>
            <person name="Barrero R.A."/>
            <person name="Guerrero F.D."/>
            <person name="Moolhuijzen P."/>
            <person name="Goolsby J.A."/>
            <person name="Tidwell J."/>
            <person name="Bellgard S.E."/>
            <person name="Bellgard M.I."/>
        </authorList>
    </citation>
    <scope>NUCLEOTIDE SEQUENCE</scope>
    <source>
        <tissue evidence="1">Shoot tissue taken approximately 20 cm above the soil surface</tissue>
    </source>
</reference>
<name>A0A0A9CRV8_ARUDO</name>
<dbReference type="EMBL" id="GBRH01218831">
    <property type="protein sequence ID" value="JAD79064.1"/>
    <property type="molecule type" value="Transcribed_RNA"/>
</dbReference>